<dbReference type="SUPFAM" id="SSF53649">
    <property type="entry name" value="Alkaline phosphatase-like"/>
    <property type="match status" value="1"/>
</dbReference>
<sequence length="253" mass="27611">RPDFFTLYLEEPDKSGHSHGPDSGGVRLMSAGGCRDGETSCSRKETLQELVGDVSRYWVTEGPFGRIRARDKDAAWDPAGLVANMTCRKPEQKIKAYLKAHLPKRLHFANSRRIEDVGVLVDLGWLFERSPGSLTFCSRGNHGYDNDAASMHVSPEAEPWWSPFSNVELYNLMCGACVRACACACARASDLSLTSDPADLLQISPADNNGTHGSLNHLLRQPFFRPSFPAEASPPGSCRLAGLVPEDLLGCSC</sequence>
<gene>
    <name evidence="1" type="ORF">GSTENG00000817001</name>
</gene>
<dbReference type="PANTHER" id="PTHR10151">
    <property type="entry name" value="ECTONUCLEOTIDE PYROPHOSPHATASE/PHOSPHODIESTERASE"/>
    <property type="match status" value="1"/>
</dbReference>
<dbReference type="PANTHER" id="PTHR10151:SF107">
    <property type="entry name" value="ECTONUCLEOTIDE PYROPHOSPHATASE_PHOSPHODIESTERASE FAMILY MEMBER 3"/>
    <property type="match status" value="1"/>
</dbReference>
<dbReference type="Gene3D" id="3.40.720.10">
    <property type="entry name" value="Alkaline Phosphatase, subunit A"/>
    <property type="match status" value="1"/>
</dbReference>
<comment type="caution">
    <text evidence="1">The sequence shown here is derived from an EMBL/GenBank/DDBJ whole genome shotgun (WGS) entry which is preliminary data.</text>
</comment>
<dbReference type="InterPro" id="IPR017850">
    <property type="entry name" value="Alkaline_phosphatase_core_sf"/>
</dbReference>
<accession>Q4TH17</accession>
<proteinExistence type="predicted"/>
<name>Q4TH17_TETNG</name>
<dbReference type="InterPro" id="IPR002591">
    <property type="entry name" value="Phosphodiest/P_Trfase"/>
</dbReference>
<dbReference type="OrthoDB" id="415411at2759"/>
<evidence type="ECO:0000313" key="1">
    <source>
        <dbReference type="EMBL" id="CAF87815.1"/>
    </source>
</evidence>
<dbReference type="AlphaFoldDB" id="Q4TH17"/>
<dbReference type="GO" id="GO:0047429">
    <property type="term" value="F:nucleoside triphosphate diphosphatase activity"/>
    <property type="evidence" value="ECO:0007669"/>
    <property type="project" value="TreeGrafter"/>
</dbReference>
<feature type="non-terminal residue" evidence="1">
    <location>
        <position position="1"/>
    </location>
</feature>
<reference evidence="1" key="2">
    <citation type="submission" date="2004-02" db="EMBL/GenBank/DDBJ databases">
        <authorList>
            <consortium name="Genoscope"/>
            <consortium name="Whitehead Institute Centre for Genome Research"/>
        </authorList>
    </citation>
    <scope>NUCLEOTIDE SEQUENCE</scope>
</reference>
<dbReference type="EMBL" id="CAAE01003321">
    <property type="protein sequence ID" value="CAF87815.1"/>
    <property type="molecule type" value="Genomic_DNA"/>
</dbReference>
<organism evidence="1">
    <name type="scientific">Tetraodon nigroviridis</name>
    <name type="common">Spotted green pufferfish</name>
    <name type="synonym">Chelonodon nigroviridis</name>
    <dbReference type="NCBI Taxonomy" id="99883"/>
    <lineage>
        <taxon>Eukaryota</taxon>
        <taxon>Metazoa</taxon>
        <taxon>Chordata</taxon>
        <taxon>Craniata</taxon>
        <taxon>Vertebrata</taxon>
        <taxon>Euteleostomi</taxon>
        <taxon>Actinopterygii</taxon>
        <taxon>Neopterygii</taxon>
        <taxon>Teleostei</taxon>
        <taxon>Neoteleostei</taxon>
        <taxon>Acanthomorphata</taxon>
        <taxon>Eupercaria</taxon>
        <taxon>Tetraodontiformes</taxon>
        <taxon>Tetradontoidea</taxon>
        <taxon>Tetraodontidae</taxon>
        <taxon>Tetraodon</taxon>
    </lineage>
</organism>
<dbReference type="KEGG" id="tng:GSTEN00000817G001"/>
<reference evidence="1" key="1">
    <citation type="journal article" date="2004" name="Nature">
        <title>Genome duplication in the teleost fish Tetraodon nigroviridis reveals the early vertebrate proto-karyotype.</title>
        <authorList>
            <person name="Jaillon O."/>
            <person name="Aury J.-M."/>
            <person name="Brunet F."/>
            <person name="Petit J.-L."/>
            <person name="Stange-Thomann N."/>
            <person name="Mauceli E."/>
            <person name="Bouneau L."/>
            <person name="Fischer C."/>
            <person name="Ozouf-Costaz C."/>
            <person name="Bernot A."/>
            <person name="Nicaud S."/>
            <person name="Jaffe D."/>
            <person name="Fisher S."/>
            <person name="Lutfalla G."/>
            <person name="Dossat C."/>
            <person name="Segurens B."/>
            <person name="Dasilva C."/>
            <person name="Salanoubat M."/>
            <person name="Levy M."/>
            <person name="Boudet N."/>
            <person name="Castellano S."/>
            <person name="Anthouard V."/>
            <person name="Jubin C."/>
            <person name="Castelli V."/>
            <person name="Katinka M."/>
            <person name="Vacherie B."/>
            <person name="Biemont C."/>
            <person name="Skalli Z."/>
            <person name="Cattolico L."/>
            <person name="Poulain J."/>
            <person name="De Berardinis V."/>
            <person name="Cruaud C."/>
            <person name="Duprat S."/>
            <person name="Brottier P."/>
            <person name="Coutanceau J.-P."/>
            <person name="Gouzy J."/>
            <person name="Parra G."/>
            <person name="Lardier G."/>
            <person name="Chapple C."/>
            <person name="McKernan K.J."/>
            <person name="McEwan P."/>
            <person name="Bosak S."/>
            <person name="Kellis M."/>
            <person name="Volff J.-N."/>
            <person name="Guigo R."/>
            <person name="Zody M.C."/>
            <person name="Mesirov J."/>
            <person name="Lindblad-Toh K."/>
            <person name="Birren B."/>
            <person name="Nusbaum C."/>
            <person name="Kahn D."/>
            <person name="Robinson-Rechavi M."/>
            <person name="Laudet V."/>
            <person name="Schachter V."/>
            <person name="Quetier F."/>
            <person name="Saurin W."/>
            <person name="Scarpelli C."/>
            <person name="Wincker P."/>
            <person name="Lander E.S."/>
            <person name="Weissenbach J."/>
            <person name="Roest Crollius H."/>
        </authorList>
    </citation>
    <scope>NUCLEOTIDE SEQUENCE [LARGE SCALE GENOMIC DNA]</scope>
</reference>
<protein>
    <submittedName>
        <fullName evidence="1">(spotted green pufferfish) hypothetical protein</fullName>
    </submittedName>
</protein>
<dbReference type="GO" id="GO:0009143">
    <property type="term" value="P:nucleoside triphosphate catabolic process"/>
    <property type="evidence" value="ECO:0007669"/>
    <property type="project" value="TreeGrafter"/>
</dbReference>
<feature type="non-terminal residue" evidence="1">
    <location>
        <position position="253"/>
    </location>
</feature>
<dbReference type="Pfam" id="PF01663">
    <property type="entry name" value="Phosphodiest"/>
    <property type="match status" value="1"/>
</dbReference>